<keyword evidence="3" id="KW-0067">ATP-binding</keyword>
<dbReference type="Gene3D" id="1.10.8.60">
    <property type="match status" value="1"/>
</dbReference>
<dbReference type="InterPro" id="IPR003593">
    <property type="entry name" value="AAA+_ATPase"/>
</dbReference>
<dbReference type="PROSITE" id="PS00675">
    <property type="entry name" value="SIGMA54_INTERACT_1"/>
    <property type="match status" value="1"/>
</dbReference>
<dbReference type="Gene3D" id="3.40.50.2300">
    <property type="match status" value="1"/>
</dbReference>
<dbReference type="InterPro" id="IPR025943">
    <property type="entry name" value="Sigma_54_int_dom_ATP-bd_2"/>
</dbReference>
<evidence type="ECO:0000256" key="3">
    <source>
        <dbReference type="ARBA" id="ARBA00022840"/>
    </source>
</evidence>
<dbReference type="PANTHER" id="PTHR32071">
    <property type="entry name" value="TRANSCRIPTIONAL REGULATORY PROTEIN"/>
    <property type="match status" value="1"/>
</dbReference>
<dbReference type="Pfam" id="PF00158">
    <property type="entry name" value="Sigma54_activat"/>
    <property type="match status" value="1"/>
</dbReference>
<name>A0A3A4NFL9_ABYX5</name>
<dbReference type="GO" id="GO:0000160">
    <property type="term" value="P:phosphorelay signal transduction system"/>
    <property type="evidence" value="ECO:0007669"/>
    <property type="project" value="UniProtKB-KW"/>
</dbReference>
<dbReference type="PROSITE" id="PS50110">
    <property type="entry name" value="RESPONSE_REGULATORY"/>
    <property type="match status" value="1"/>
</dbReference>
<proteinExistence type="predicted"/>
<dbReference type="FunFam" id="3.40.50.2300:FF:000018">
    <property type="entry name" value="DNA-binding transcriptional regulator NtrC"/>
    <property type="match status" value="1"/>
</dbReference>
<dbReference type="AlphaFoldDB" id="A0A3A4NFL9"/>
<dbReference type="SUPFAM" id="SSF46689">
    <property type="entry name" value="Homeodomain-like"/>
    <property type="match status" value="1"/>
</dbReference>
<dbReference type="Gene3D" id="1.10.10.60">
    <property type="entry name" value="Homeodomain-like"/>
    <property type="match status" value="1"/>
</dbReference>
<evidence type="ECO:0000256" key="5">
    <source>
        <dbReference type="ARBA" id="ARBA00023015"/>
    </source>
</evidence>
<evidence type="ECO:0000259" key="9">
    <source>
        <dbReference type="PROSITE" id="PS50110"/>
    </source>
</evidence>
<sequence length="470" mass="53253">MPPKLLVVDDEVKMRRVLQLFFEDSGYVVDQAENGEEALQELDSSRPDLVICDMRMPRMNGMELLRRIKLKSPELPVILMTAYGEVKTAVEAMKLGAESYVTKPLDMEELRILVGRAIEKTSLIKENLQLRAQLDSRFDLSNFVGESQVMRQVFKLIDQVAPTNTTVLVTGESGTGKELVARAIHSKSNRRQKAFVVVNCAALSEHLLESELFGHVKGAFTGAHSDRQGRFELADGGTLFLDELALMSIPLQGKLLRVLQEKEFEPVGGAKTIKVDVRIIGATNKNLERLLEEKTFREDLYYRLNVVEIRLPPLRERKEDIHLLLAYCINNLNRELGKSVKGLSEEAYKLFLEYDWPGNVREMENLIERAMVLGKSDVLGPENFPAQIRRQREQIDSPKNLLGQLKLPDAGISLIETVEEMEKRLIQEALEKTNGNKTKAAELLGVTRKIMRYKVEKYGLANYKDDLDGV</sequence>
<dbReference type="Pfam" id="PF02954">
    <property type="entry name" value="HTH_8"/>
    <property type="match status" value="1"/>
</dbReference>
<comment type="caution">
    <text evidence="10">The sequence shown here is derived from an EMBL/GenBank/DDBJ whole genome shotgun (WGS) entry which is preliminary data.</text>
</comment>
<dbReference type="InterPro" id="IPR011006">
    <property type="entry name" value="CheY-like_superfamily"/>
</dbReference>
<accession>A0A3A4NFL9</accession>
<dbReference type="InterPro" id="IPR009057">
    <property type="entry name" value="Homeodomain-like_sf"/>
</dbReference>
<evidence type="ECO:0000256" key="6">
    <source>
        <dbReference type="ARBA" id="ARBA00023163"/>
    </source>
</evidence>
<dbReference type="SMART" id="SM00382">
    <property type="entry name" value="AAA"/>
    <property type="match status" value="1"/>
</dbReference>
<dbReference type="Pfam" id="PF25601">
    <property type="entry name" value="AAA_lid_14"/>
    <property type="match status" value="1"/>
</dbReference>
<organism evidence="10 11">
    <name type="scientific">Abyssobacteria bacterium (strain SURF_5)</name>
    <dbReference type="NCBI Taxonomy" id="2093360"/>
    <lineage>
        <taxon>Bacteria</taxon>
        <taxon>Pseudomonadati</taxon>
        <taxon>Candidatus Hydrogenedentota</taxon>
        <taxon>Candidatus Abyssobacteria</taxon>
    </lineage>
</organism>
<dbReference type="InterPro" id="IPR002197">
    <property type="entry name" value="HTH_Fis"/>
</dbReference>
<dbReference type="GO" id="GO:0006355">
    <property type="term" value="P:regulation of DNA-templated transcription"/>
    <property type="evidence" value="ECO:0007669"/>
    <property type="project" value="InterPro"/>
</dbReference>
<keyword evidence="4" id="KW-0902">Two-component regulatory system</keyword>
<dbReference type="Pfam" id="PF00072">
    <property type="entry name" value="Response_reg"/>
    <property type="match status" value="1"/>
</dbReference>
<evidence type="ECO:0000256" key="1">
    <source>
        <dbReference type="ARBA" id="ARBA00022553"/>
    </source>
</evidence>
<evidence type="ECO:0000256" key="7">
    <source>
        <dbReference type="PROSITE-ProRule" id="PRU00169"/>
    </source>
</evidence>
<dbReference type="InterPro" id="IPR027417">
    <property type="entry name" value="P-loop_NTPase"/>
</dbReference>
<feature type="domain" description="Response regulatory" evidence="9">
    <location>
        <begin position="4"/>
        <end position="118"/>
    </location>
</feature>
<dbReference type="InterPro" id="IPR001789">
    <property type="entry name" value="Sig_transdc_resp-reg_receiver"/>
</dbReference>
<feature type="modified residue" description="4-aspartylphosphate" evidence="7">
    <location>
        <position position="53"/>
    </location>
</feature>
<dbReference type="Proteomes" id="UP000265882">
    <property type="component" value="Unassembled WGS sequence"/>
</dbReference>
<dbReference type="PROSITE" id="PS50045">
    <property type="entry name" value="SIGMA54_INTERACT_4"/>
    <property type="match status" value="1"/>
</dbReference>
<evidence type="ECO:0000256" key="4">
    <source>
        <dbReference type="ARBA" id="ARBA00023012"/>
    </source>
</evidence>
<dbReference type="SMART" id="SM00448">
    <property type="entry name" value="REC"/>
    <property type="match status" value="1"/>
</dbReference>
<dbReference type="SUPFAM" id="SSF52540">
    <property type="entry name" value="P-loop containing nucleoside triphosphate hydrolases"/>
    <property type="match status" value="1"/>
</dbReference>
<keyword evidence="6" id="KW-0804">Transcription</keyword>
<evidence type="ECO:0000313" key="10">
    <source>
        <dbReference type="EMBL" id="RJP18259.1"/>
    </source>
</evidence>
<reference evidence="10 11" key="1">
    <citation type="journal article" date="2017" name="ISME J.">
        <title>Energy and carbon metabolisms in a deep terrestrial subsurface fluid microbial community.</title>
        <authorList>
            <person name="Momper L."/>
            <person name="Jungbluth S.P."/>
            <person name="Lee M.D."/>
            <person name="Amend J.P."/>
        </authorList>
    </citation>
    <scope>NUCLEOTIDE SEQUENCE [LARGE SCALE GENOMIC DNA]</scope>
    <source>
        <strain evidence="10">SURF_5</strain>
    </source>
</reference>
<dbReference type="InterPro" id="IPR025662">
    <property type="entry name" value="Sigma_54_int_dom_ATP-bd_1"/>
</dbReference>
<gene>
    <name evidence="10" type="ORF">C4520_14770</name>
</gene>
<dbReference type="GO" id="GO:0005524">
    <property type="term" value="F:ATP binding"/>
    <property type="evidence" value="ECO:0007669"/>
    <property type="project" value="UniProtKB-KW"/>
</dbReference>
<keyword evidence="2" id="KW-0547">Nucleotide-binding</keyword>
<keyword evidence="5" id="KW-0805">Transcription regulation</keyword>
<dbReference type="PANTHER" id="PTHR32071:SF113">
    <property type="entry name" value="ALGINATE BIOSYNTHESIS TRANSCRIPTIONAL REGULATORY PROTEIN ALGB"/>
    <property type="match status" value="1"/>
</dbReference>
<evidence type="ECO:0000313" key="11">
    <source>
        <dbReference type="Proteomes" id="UP000265882"/>
    </source>
</evidence>
<dbReference type="InterPro" id="IPR002078">
    <property type="entry name" value="Sigma_54_int"/>
</dbReference>
<dbReference type="PRINTS" id="PR01590">
    <property type="entry name" value="HTHFIS"/>
</dbReference>
<dbReference type="EMBL" id="QZKU01000104">
    <property type="protein sequence ID" value="RJP18259.1"/>
    <property type="molecule type" value="Genomic_DNA"/>
</dbReference>
<evidence type="ECO:0000256" key="2">
    <source>
        <dbReference type="ARBA" id="ARBA00022741"/>
    </source>
</evidence>
<dbReference type="Gene3D" id="3.40.50.300">
    <property type="entry name" value="P-loop containing nucleotide triphosphate hydrolases"/>
    <property type="match status" value="1"/>
</dbReference>
<keyword evidence="1 7" id="KW-0597">Phosphoprotein</keyword>
<protein>
    <submittedName>
        <fullName evidence="10">Sigma-54-dependent Fis family transcriptional regulator</fullName>
    </submittedName>
</protein>
<dbReference type="FunFam" id="3.40.50.300:FF:000006">
    <property type="entry name" value="DNA-binding transcriptional regulator NtrC"/>
    <property type="match status" value="1"/>
</dbReference>
<dbReference type="InterPro" id="IPR058031">
    <property type="entry name" value="AAA_lid_NorR"/>
</dbReference>
<dbReference type="SUPFAM" id="SSF52172">
    <property type="entry name" value="CheY-like"/>
    <property type="match status" value="1"/>
</dbReference>
<dbReference type="PROSITE" id="PS00676">
    <property type="entry name" value="SIGMA54_INTERACT_2"/>
    <property type="match status" value="1"/>
</dbReference>
<dbReference type="CDD" id="cd00009">
    <property type="entry name" value="AAA"/>
    <property type="match status" value="1"/>
</dbReference>
<evidence type="ECO:0000259" key="8">
    <source>
        <dbReference type="PROSITE" id="PS50045"/>
    </source>
</evidence>
<feature type="domain" description="Sigma-54 factor interaction" evidence="8">
    <location>
        <begin position="143"/>
        <end position="372"/>
    </location>
</feature>
<dbReference type="GO" id="GO:0043565">
    <property type="term" value="F:sequence-specific DNA binding"/>
    <property type="evidence" value="ECO:0007669"/>
    <property type="project" value="InterPro"/>
</dbReference>